<comment type="caution">
    <text evidence="3">The sequence shown here is derived from an EMBL/GenBank/DDBJ whole genome shotgun (WGS) entry which is preliminary data.</text>
</comment>
<evidence type="ECO:0000256" key="2">
    <source>
        <dbReference type="ARBA" id="ARBA00022679"/>
    </source>
</evidence>
<evidence type="ECO:0000313" key="4">
    <source>
        <dbReference type="Proteomes" id="UP001385951"/>
    </source>
</evidence>
<evidence type="ECO:0000313" key="3">
    <source>
        <dbReference type="EMBL" id="KAK7681776.1"/>
    </source>
</evidence>
<dbReference type="EMBL" id="JASBNA010000039">
    <property type="protein sequence ID" value="KAK7681776.1"/>
    <property type="molecule type" value="Genomic_DNA"/>
</dbReference>
<protein>
    <recommendedName>
        <fullName evidence="5">Glycosyltransferase</fullName>
    </recommendedName>
</protein>
<dbReference type="InterPro" id="IPR002213">
    <property type="entry name" value="UDP_glucos_trans"/>
</dbReference>
<dbReference type="PANTHER" id="PTHR11926:SF774">
    <property type="entry name" value="UDP-GLYCOSYLTRANSFERASE 85A1-RELATED"/>
    <property type="match status" value="1"/>
</dbReference>
<dbReference type="Gene3D" id="3.40.50.2000">
    <property type="entry name" value="Glycogen Phosphorylase B"/>
    <property type="match status" value="2"/>
</dbReference>
<dbReference type="SUPFAM" id="SSF53756">
    <property type="entry name" value="UDP-Glycosyltransferase/glycogen phosphorylase"/>
    <property type="match status" value="1"/>
</dbReference>
<reference evidence="3 4" key="1">
    <citation type="submission" date="2022-09" db="EMBL/GenBank/DDBJ databases">
        <authorList>
            <person name="Palmer J.M."/>
        </authorList>
    </citation>
    <scope>NUCLEOTIDE SEQUENCE [LARGE SCALE GENOMIC DNA]</scope>
    <source>
        <strain evidence="3 4">DSM 7382</strain>
    </source>
</reference>
<evidence type="ECO:0008006" key="5">
    <source>
        <dbReference type="Google" id="ProtNLM"/>
    </source>
</evidence>
<dbReference type="Proteomes" id="UP001385951">
    <property type="component" value="Unassembled WGS sequence"/>
</dbReference>
<gene>
    <name evidence="3" type="ORF">QCA50_015123</name>
</gene>
<keyword evidence="4" id="KW-1185">Reference proteome</keyword>
<proteinExistence type="inferred from homology"/>
<dbReference type="Pfam" id="PF00201">
    <property type="entry name" value="UDPGT"/>
    <property type="match status" value="1"/>
</dbReference>
<dbReference type="AlphaFoldDB" id="A0AAW0FLX1"/>
<accession>A0AAW0FLX1</accession>
<dbReference type="GO" id="GO:0008194">
    <property type="term" value="F:UDP-glycosyltransferase activity"/>
    <property type="evidence" value="ECO:0007669"/>
    <property type="project" value="InterPro"/>
</dbReference>
<dbReference type="CDD" id="cd03784">
    <property type="entry name" value="GT1_Gtf-like"/>
    <property type="match status" value="1"/>
</dbReference>
<keyword evidence="2" id="KW-0808">Transferase</keyword>
<comment type="similarity">
    <text evidence="1">Belongs to the UDP-glycosyltransferase family.</text>
</comment>
<name>A0AAW0FLX1_9APHY</name>
<evidence type="ECO:0000256" key="1">
    <source>
        <dbReference type="ARBA" id="ARBA00009995"/>
    </source>
</evidence>
<dbReference type="PANTHER" id="PTHR11926">
    <property type="entry name" value="GLUCOSYL/GLUCURONOSYL TRANSFERASES"/>
    <property type="match status" value="1"/>
</dbReference>
<sequence>MPSEPTAHIVFLAVEAWGHTRALCTFACRLIEERPLYITFFAGPSFVKRVEDELSRNFGPETEHLRELIRVVGLNSPDDIVGVKQLRAYMDVFSDAYQLIVDEQPVTCSITGKEIKPVMPAEVVIMDFICAPALEAVRNISQKHVKIYAWAPTQASFIIYPNAPKHLGGRGDLRPEIMAELARSGRPLEEVAQELLILPTDSVVNTPGIPPMYEYEFKPQALAFDGFQGFVMVMMQSFLDQCDGLILATAEPYEAEAIAHITEWYRETSREVYTVGHLLPSSKNAATGEKKQSEKAEEISQFLQTSLETDGPDSLLYISFGSLYWPAKTEDIWAFLDIVMEKNLPFIFSHGSPFGVIPSEVVEKVNTYGKGLFSKWSPQQTILSHPATGWFVTHCGQNSVMEAIVHGVPMVCWPCDGDQPTNAARLSFVLDVAYELFEVRTEPYGLKPILRNGKTPIGTVEAIREEACSVLGNAFGEDGVRKRANIKKLQEAVLNTWSENGPARRDLRRFVATLPK</sequence>
<organism evidence="3 4">
    <name type="scientific">Cerrena zonata</name>
    <dbReference type="NCBI Taxonomy" id="2478898"/>
    <lineage>
        <taxon>Eukaryota</taxon>
        <taxon>Fungi</taxon>
        <taxon>Dikarya</taxon>
        <taxon>Basidiomycota</taxon>
        <taxon>Agaricomycotina</taxon>
        <taxon>Agaricomycetes</taxon>
        <taxon>Polyporales</taxon>
        <taxon>Cerrenaceae</taxon>
        <taxon>Cerrena</taxon>
    </lineage>
</organism>